<dbReference type="CTD" id="108719190"/>
<feature type="transmembrane region" description="Helical" evidence="12">
    <location>
        <begin position="30"/>
        <end position="47"/>
    </location>
</feature>
<keyword evidence="9" id="KW-0407">Ion channel</keyword>
<name>A0A1L8FYH5_XENLA</name>
<feature type="compositionally biased region" description="Low complexity" evidence="11">
    <location>
        <begin position="2157"/>
        <end position="2182"/>
    </location>
</feature>
<evidence type="ECO:0000313" key="20">
    <source>
        <dbReference type="Xenbase" id="XB-GENE-6486588"/>
    </source>
</evidence>
<feature type="region of interest" description="Disordered" evidence="11">
    <location>
        <begin position="452"/>
        <end position="478"/>
    </location>
</feature>
<feature type="domain" description="Piezo THU9 and anchor" evidence="17">
    <location>
        <begin position="2245"/>
        <end position="2482"/>
    </location>
</feature>
<dbReference type="InterPro" id="IPR056770">
    <property type="entry name" value="Piezo_THU9_anchor"/>
</dbReference>
<feature type="transmembrane region" description="Helical" evidence="12">
    <location>
        <begin position="1284"/>
        <end position="1307"/>
    </location>
</feature>
<dbReference type="PaxDb" id="8355-A0A1L8FYH5"/>
<feature type="domain" description="Piezo TM25-28" evidence="14">
    <location>
        <begin position="1238"/>
        <end position="1601"/>
    </location>
</feature>
<feature type="transmembrane region" description="Helical" evidence="12">
    <location>
        <begin position="2352"/>
        <end position="2372"/>
    </location>
</feature>
<dbReference type="GeneID" id="108719190"/>
<feature type="transmembrane region" description="Helical" evidence="12">
    <location>
        <begin position="2247"/>
        <end position="2270"/>
    </location>
</feature>
<feature type="compositionally biased region" description="Basic and acidic residues" evidence="11">
    <location>
        <begin position="847"/>
        <end position="857"/>
    </location>
</feature>
<feature type="domain" description="Piezo transmembrane helical unit" evidence="15">
    <location>
        <begin position="1978"/>
        <end position="2098"/>
    </location>
</feature>
<evidence type="ECO:0000313" key="19">
    <source>
        <dbReference type="RefSeq" id="XP_018123365.1"/>
    </source>
</evidence>
<dbReference type="PANTHER" id="PTHR47049:SF6">
    <property type="entry name" value="PIEZO-TYPE MECHANOSENSITIVE ION CHANNEL COMPONENT"/>
    <property type="match status" value="1"/>
</dbReference>
<evidence type="ECO:0000259" key="17">
    <source>
        <dbReference type="Pfam" id="PF24874"/>
    </source>
</evidence>
<evidence type="ECO:0000256" key="4">
    <source>
        <dbReference type="ARBA" id="ARBA00022475"/>
    </source>
</evidence>
<protein>
    <submittedName>
        <fullName evidence="19">Piezo-type mechanosensitive ion channel component 2 isoform X3</fullName>
    </submittedName>
</protein>
<feature type="transmembrane region" description="Helical" evidence="12">
    <location>
        <begin position="240"/>
        <end position="259"/>
    </location>
</feature>
<evidence type="ECO:0000256" key="10">
    <source>
        <dbReference type="SAM" id="Coils"/>
    </source>
</evidence>
<evidence type="ECO:0000256" key="7">
    <source>
        <dbReference type="ARBA" id="ARBA00023065"/>
    </source>
</evidence>
<evidence type="ECO:0000256" key="3">
    <source>
        <dbReference type="ARBA" id="ARBA00022448"/>
    </source>
</evidence>
<feature type="transmembrane region" description="Helical" evidence="12">
    <location>
        <begin position="266"/>
        <end position="289"/>
    </location>
</feature>
<dbReference type="Pfam" id="PF24874">
    <property type="entry name" value="Piezo_THU9_anchor"/>
    <property type="match status" value="1"/>
</dbReference>
<dbReference type="Pfam" id="PF24871">
    <property type="entry name" value="Piezo_TM1-24"/>
    <property type="match status" value="1"/>
</dbReference>
<dbReference type="Proteomes" id="UP000186698">
    <property type="component" value="Chromosome 6L"/>
</dbReference>
<feature type="compositionally biased region" description="Acidic residues" evidence="11">
    <location>
        <begin position="858"/>
        <end position="872"/>
    </location>
</feature>
<evidence type="ECO:0000256" key="2">
    <source>
        <dbReference type="ARBA" id="ARBA00007821"/>
    </source>
</evidence>
<dbReference type="Pfam" id="PF12166">
    <property type="entry name" value="Piezo_cap"/>
    <property type="match status" value="1"/>
</dbReference>
<feature type="transmembrane region" description="Helical" evidence="12">
    <location>
        <begin position="2460"/>
        <end position="2484"/>
    </location>
</feature>
<feature type="transmembrane region" description="Helical" evidence="12">
    <location>
        <begin position="542"/>
        <end position="562"/>
    </location>
</feature>
<evidence type="ECO:0000256" key="12">
    <source>
        <dbReference type="SAM" id="Phobius"/>
    </source>
</evidence>
<feature type="compositionally biased region" description="Basic and acidic residues" evidence="11">
    <location>
        <begin position="1476"/>
        <end position="1486"/>
    </location>
</feature>
<feature type="region of interest" description="Disordered" evidence="11">
    <location>
        <begin position="1473"/>
        <end position="1500"/>
    </location>
</feature>
<feature type="transmembrane region" description="Helical" evidence="12">
    <location>
        <begin position="1112"/>
        <end position="1128"/>
    </location>
</feature>
<dbReference type="PANTHER" id="PTHR47049">
    <property type="entry name" value="PIEZO-TYPE MECHANOSENSITIVE ION CHANNEL HOMOLOG"/>
    <property type="match status" value="1"/>
</dbReference>
<dbReference type="InterPro" id="IPR056768">
    <property type="entry name" value="THU_Piezo"/>
</dbReference>
<evidence type="ECO:0000256" key="6">
    <source>
        <dbReference type="ARBA" id="ARBA00022989"/>
    </source>
</evidence>
<feature type="region of interest" description="Disordered" evidence="11">
    <location>
        <begin position="1777"/>
        <end position="1796"/>
    </location>
</feature>
<reference evidence="19" key="1">
    <citation type="submission" date="2025-08" db="UniProtKB">
        <authorList>
            <consortium name="RefSeq"/>
        </authorList>
    </citation>
    <scope>IDENTIFICATION</scope>
    <source>
        <strain evidence="19">J_2021</strain>
        <tissue evidence="19">Erythrocytes</tissue>
    </source>
</reference>
<keyword evidence="3" id="KW-0813">Transport</keyword>
<feature type="compositionally biased region" description="Basic and acidic residues" evidence="11">
    <location>
        <begin position="1739"/>
        <end position="1751"/>
    </location>
</feature>
<evidence type="ECO:0000259" key="16">
    <source>
        <dbReference type="Pfam" id="PF24871"/>
    </source>
</evidence>
<dbReference type="GO" id="GO:0005886">
    <property type="term" value="C:plasma membrane"/>
    <property type="evidence" value="ECO:0007669"/>
    <property type="project" value="UniProtKB-SubCell"/>
</dbReference>
<feature type="transmembrane region" description="Helical" evidence="12">
    <location>
        <begin position="339"/>
        <end position="356"/>
    </location>
</feature>
<keyword evidence="8 12" id="KW-0472">Membrane</keyword>
<feature type="domain" description="Piezo non-specific cation channel cap" evidence="13">
    <location>
        <begin position="2520"/>
        <end position="2802"/>
    </location>
</feature>
<dbReference type="STRING" id="8355.A0A1L8FYH5"/>
<feature type="transmembrane region" description="Helical" evidence="12">
    <location>
        <begin position="59"/>
        <end position="84"/>
    </location>
</feature>
<feature type="transmembrane region" description="Helical" evidence="12">
    <location>
        <begin position="673"/>
        <end position="692"/>
    </location>
</feature>
<gene>
    <name evidence="20" type="primary">piezo2.L</name>
    <name evidence="19" type="synonym">LOC108719190</name>
</gene>
<comment type="subcellular location">
    <subcellularLocation>
        <location evidence="1">Cell membrane</location>
        <topology evidence="1">Multi-pass membrane protein</topology>
    </subcellularLocation>
</comment>
<evidence type="ECO:0000256" key="5">
    <source>
        <dbReference type="ARBA" id="ARBA00022692"/>
    </source>
</evidence>
<feature type="transmembrane region" description="Helical" evidence="12">
    <location>
        <begin position="756"/>
        <end position="777"/>
    </location>
</feature>
<feature type="region of interest" description="Disordered" evidence="11">
    <location>
        <begin position="2152"/>
        <end position="2193"/>
    </location>
</feature>
<feature type="transmembrane region" description="Helical" evidence="12">
    <location>
        <begin position="647"/>
        <end position="667"/>
    </location>
</feature>
<sequence length="2805" mass="323745">MASEVVCGLVFRLLLPLCLVGACMFRYNGISFVYLIYLLLIPLFSEPTKITMQGHTGRLLISLFFSSLSFLLLHIIFHITVYSLEARKHIEPHFNCSTWEKAIRQIGFESVKGADAGNGIRVFAPDIGMFIASLATLLVCRKLVQKTVTEEDAQYNPQFENEEMVEVGKVDLDDALMYEEDFDGEDDGIEAAEESTKLKILRRIASFASVLKEFIGNIITTAGKVVITILLGLTGMMLPSLTSAVYFFVFLGLCTWWSCCRVFDPLIFSCLCVLMAIFSAGHLIGLYLYQLQFFQEIIPPNDYYARLFGVTSLVETDCCNTWKFLANHSLPWNQYTNPVMLLVLYYTLATLIRLWLQEPINVVMDGEEEKEEDCSPAPLTAERRRSLWYSSHYTTDERQLLSMTQDDYKPSDVLLVTVNGTPVDYCSLNSSVPVENGPTKIDMYSTPQYKWDHADETSEKKEEEEQEEEPTEEVTEEKENTKVHVMVVAFQFLMKQSYICALISMMAWSITYHSWLTFVLLIWSCALWMVRNRRKYAMLSSPFMVIYGNLLVTLQYIWSIALQNDELPEVMGLLERKKPDELVSKIIFIVTFWLLLRQHLTEQKAFKIKEAALSEIKVGSQDKEGEVPEEEEEVDDENDIMKVLGKLVQAMFVKYWIYVCGGMFFFVSFEGKIVMYKIIYMMLFLFCVALYQVHYEWWRRILKYFWMSVVVYTMLVLVFIYTYQFKSFPGLWMNMTGLDKEKLADLGLETFNLTDLFTRIFIPTSFLLVTILHLHYFHDRFLQLTDLKAVSSKQDSTIYRLVHPEGSLPDITMMNLTAESEMLEEKRLEIYDGKKTHDQDSDDDWDKGDSKESGHSDEEAEDEESEEEEETTTESRNKWHLVIDRLTVLFLKFLEYFHKFQVFVWWLLELHIIKIVSSYIIWVTVKEVSLLNYVFFIAWAFALPYSQFRPLASSVCTVWTCVIIICKMLYQLASIDPATFSSNCIKPLLNETTAQNSTELDSSVLYSSPVDPSNWVGLKKSTPLLAYLRNNLLMLAILAFEVTIYRHQEYYRLRNNLTTPATKTIFHDITRQHLDDGLINCAKYFVNYFFYKFGLETCFLLSVNVIGQRMDFFAMIHAVCLFVVLYRRRRKAIAETWHRYCCILACIMTFQYLICIGFPPAPCKDYPWRQPGANFNSNIIKWLYFPDFIVRPNPLFLVYDFMLLICSSLQREVFEEENKAAVRIMAGDNVEICMNLDAASFSQHNPVPDFIYCRSYLDMGKVIMFSYLFWFVLTIIFITGTTRISIFCMGYLVACFYFLLFGGDLLLKPIRIILRYWDWLIAYNVFVITMKNVLSIGACGYIEYLIKDSCWLIQAFSLSCTVKGYFIPQNTPDCQLPSGEAGIIWDSICFAFLLLQRRVFMSYYFLHVVADIKSSQILASRGAELFQATIVKAVKARIEEENKSMDQLKRQMDHIKARQEKYKKGKEKMLTLTQDGEGHEIQKPVDNDDEGDKADKEKAKGKKKQWWRPWVDHASMVKSGDYYLFETDSEEEDEDDKKEEEPRKKSAFQRAIGKFASAIIALPKSVIKLPKTILQYLIRAAKFIYQAWITDPKTALRQRSKENKEEKEREMRRKGIIAGDVIVECEEKEEEKENGKKKSDGPDNIFKRIFNILKFTWVLFLATIDSFTAWLNSISREHIDISTVLGIERCMLTREIKKGNVPTRESIHMYYQNQIMMSLSRESGLDKIDDQSGSASGHQSHDKMASKRMDSADSAASHDSISSCCTEATMLFSRQSTLDDLDGPDSVPKTSERARPRLRKMYSMDMSSSSAESIASSEPTQCTMVYSRQGTTETIEEVEDEEEEESKSPLSKIEAEEDEYDLELEGTSYTPDTEFPLYSTTEGDLPPSYSKAVSFEQLSFASQDDSADNNLMVLSPDESQSDKLHDHILPPLTHELTASELLLNKMFYDEELEDSQNFYVCQPRPLQLIYAMYNTLVARSEMVCFFVIILNHMISASMITLVLPILIFLWAMLSVPRPSKRFWMTAIVYTEVTIVIKYFFQFGFFPWNKNVDYTKDKPDFAPNIIGIEKKEGYVHYDLVQLLALFFHRSILKCHGLWDEDDVPVKALNKEDTDGELSEASGRRDSVGSLKSVNLCASVESVHVHFPEEKTAIRRKSTSSGSQISRRSSYSSHRSKRGSTSTRNSSQKGSSIHSIKLKSRKELLLEKLREQLIKAKAFTIKTILQIYVPIRQFFYNLIHPEYSAVTDVYVLMFLADTVDFIIIVFGFWAFGKHSAAADITSSLSEDQVPEAFLVMVLIQFGTMVVDRALYLRKTVMGKVIFQVILVFGIHFWMFFILPVVTERKFSQNTVAQLWYFVKCIYFGLSAYQIRCGYPTRVLGNFLTKSYNYVNLFLFQGFRLVPFLTELRAVMDWVWTDTTLSLSSWICVEDIYAHIFILKCWRESEKRYPQPRGQKKKKVVKYGMGGMIIVLLICIVWFPLLFMSLIKSVAGVTNKPLDVSIQITLGGYQPVFTMSAQQNQLKDMNSTGFKLLHNLYKDNTPALQFLESYMREDITIAELEGNSNSLWTISPPSRTSMIKGLLHMDHDFTAVITWSIRRNLTLGAKAEVTGEKYTVTLANDTRKKLAYMMNNTYHTEAVELIKIYPKCLKAPSDVTSKPILQLLDNQEFVNLSVSLRKEKTSEGVQEWWVVNQSHKKFSQKPGLELWVFSDKVSPPSLGFLAGYGIMGLYASVVLVIGKFVREFFSGISHSIMFEELPNVDRILKLCTDIFLVRETGELELEEDLYAKLIFLYRSPETMIKWTREKDK</sequence>
<evidence type="ECO:0000256" key="8">
    <source>
        <dbReference type="ARBA" id="ARBA00023136"/>
    </source>
</evidence>
<feature type="transmembrane region" description="Helical" evidence="12">
    <location>
        <begin position="1262"/>
        <end position="1278"/>
    </location>
</feature>
<feature type="transmembrane region" description="Helical" evidence="12">
    <location>
        <begin position="1024"/>
        <end position="1045"/>
    </location>
</feature>
<feature type="transmembrane region" description="Helical" evidence="12">
    <location>
        <begin position="2715"/>
        <end position="2738"/>
    </location>
</feature>
<feature type="compositionally biased region" description="Acidic residues" evidence="11">
    <location>
        <begin position="1834"/>
        <end position="1845"/>
    </location>
</feature>
<keyword evidence="5 12" id="KW-0812">Transmembrane</keyword>
<feature type="compositionally biased region" description="Basic and acidic residues" evidence="11">
    <location>
        <begin position="452"/>
        <end position="463"/>
    </location>
</feature>
<feature type="region of interest" description="Disordered" evidence="11">
    <location>
        <begin position="835"/>
        <end position="873"/>
    </location>
</feature>
<feature type="compositionally biased region" description="Polar residues" evidence="11">
    <location>
        <begin position="2183"/>
        <end position="2192"/>
    </location>
</feature>
<dbReference type="InterPro" id="IPR027272">
    <property type="entry name" value="Piezo"/>
</dbReference>
<feature type="transmembrane region" description="Helical" evidence="12">
    <location>
        <begin position="582"/>
        <end position="600"/>
    </location>
</feature>
<feature type="domain" description="Piezo TM1-24" evidence="16">
    <location>
        <begin position="26"/>
        <end position="783"/>
    </location>
</feature>
<feature type="transmembrane region" description="Helical" evidence="12">
    <location>
        <begin position="485"/>
        <end position="506"/>
    </location>
</feature>
<evidence type="ECO:0000313" key="18">
    <source>
        <dbReference type="Proteomes" id="UP000186698"/>
    </source>
</evidence>
<dbReference type="Pfam" id="PF15917">
    <property type="entry name" value="Piezo_TM25-28"/>
    <property type="match status" value="1"/>
</dbReference>
<dbReference type="RefSeq" id="XP_018123365.1">
    <property type="nucleotide sequence ID" value="XM_018267876.2"/>
</dbReference>
<accession>A0A1L8FYH5</accession>
<proteinExistence type="inferred from homology"/>
<feature type="transmembrane region" description="Helical" evidence="12">
    <location>
        <begin position="214"/>
        <end position="234"/>
    </location>
</feature>
<feature type="region of interest" description="Disordered" evidence="11">
    <location>
        <begin position="1724"/>
        <end position="1757"/>
    </location>
</feature>
<feature type="region of interest" description="Disordered" evidence="11">
    <location>
        <begin position="1833"/>
        <end position="1857"/>
    </location>
</feature>
<comment type="similarity">
    <text evidence="2">Belongs to the PIEZO (TC 1.A.75) family.</text>
</comment>
<feature type="transmembrane region" description="Helical" evidence="12">
    <location>
        <begin position="952"/>
        <end position="973"/>
    </location>
</feature>
<feature type="transmembrane region" description="Helical" evidence="12">
    <location>
        <begin position="2290"/>
        <end position="2309"/>
    </location>
</feature>
<dbReference type="OrthoDB" id="303066at2759"/>
<evidence type="ECO:0000256" key="1">
    <source>
        <dbReference type="ARBA" id="ARBA00004651"/>
    </source>
</evidence>
<feature type="compositionally biased region" description="Acidic residues" evidence="11">
    <location>
        <begin position="464"/>
        <end position="476"/>
    </location>
</feature>
<feature type="transmembrane region" description="Helical" evidence="12">
    <location>
        <begin position="2420"/>
        <end position="2439"/>
    </location>
</feature>
<dbReference type="Bgee" id="108719190">
    <property type="expression patterns" value="Expressed in heart and 16 other cell types or tissues"/>
</dbReference>
<feature type="transmembrane region" description="Helical" evidence="12">
    <location>
        <begin position="512"/>
        <end position="530"/>
    </location>
</feature>
<feature type="transmembrane region" description="Helical" evidence="12">
    <location>
        <begin position="2022"/>
        <end position="2040"/>
    </location>
</feature>
<feature type="transmembrane region" description="Helical" evidence="12">
    <location>
        <begin position="928"/>
        <end position="945"/>
    </location>
</feature>
<feature type="transmembrane region" description="Helical" evidence="12">
    <location>
        <begin position="1982"/>
        <end position="2010"/>
    </location>
</feature>
<dbReference type="InterPro" id="IPR031805">
    <property type="entry name" value="Piezo_TM25-28"/>
</dbReference>
<evidence type="ECO:0000259" key="14">
    <source>
        <dbReference type="Pfam" id="PF15917"/>
    </source>
</evidence>
<evidence type="ECO:0000259" key="15">
    <source>
        <dbReference type="Pfam" id="PF23188"/>
    </source>
</evidence>
<dbReference type="Pfam" id="PF23188">
    <property type="entry name" value="THU_Piezo1"/>
    <property type="match status" value="1"/>
</dbReference>
<feature type="coiled-coil region" evidence="10">
    <location>
        <begin position="1431"/>
        <end position="1465"/>
    </location>
</feature>
<feature type="transmembrane region" description="Helical" evidence="12">
    <location>
        <begin position="902"/>
        <end position="922"/>
    </location>
</feature>
<evidence type="ECO:0000256" key="11">
    <source>
        <dbReference type="SAM" id="MobiDB-lite"/>
    </source>
</evidence>
<evidence type="ECO:0000256" key="9">
    <source>
        <dbReference type="ARBA" id="ARBA00023303"/>
    </source>
</evidence>
<keyword evidence="6 12" id="KW-1133">Transmembrane helix</keyword>
<keyword evidence="18" id="KW-1185">Reference proteome</keyword>
<feature type="transmembrane region" description="Helical" evidence="12">
    <location>
        <begin position="704"/>
        <end position="723"/>
    </location>
</feature>
<dbReference type="Xenbase" id="XB-GENE-6486588">
    <property type="gene designation" value="piezo2.L"/>
</dbReference>
<dbReference type="InterPro" id="IPR056769">
    <property type="entry name" value="Piezo_TM1-24"/>
</dbReference>
<keyword evidence="7" id="KW-0406">Ion transport</keyword>
<feature type="transmembrane region" description="Helical" evidence="12">
    <location>
        <begin position="2384"/>
        <end position="2400"/>
    </location>
</feature>
<dbReference type="OMA" id="KSCWLIQ"/>
<dbReference type="InterPro" id="IPR031334">
    <property type="entry name" value="Piezo_cap_dom"/>
</dbReference>
<organism evidence="18 19">
    <name type="scientific">Xenopus laevis</name>
    <name type="common">African clawed frog</name>
    <dbReference type="NCBI Taxonomy" id="8355"/>
    <lineage>
        <taxon>Eukaryota</taxon>
        <taxon>Metazoa</taxon>
        <taxon>Chordata</taxon>
        <taxon>Craniata</taxon>
        <taxon>Vertebrata</taxon>
        <taxon>Euteleostomi</taxon>
        <taxon>Amphibia</taxon>
        <taxon>Batrachia</taxon>
        <taxon>Anura</taxon>
        <taxon>Pipoidea</taxon>
        <taxon>Pipidae</taxon>
        <taxon>Xenopodinae</taxon>
        <taxon>Xenopus</taxon>
        <taxon>Xenopus</taxon>
    </lineage>
</organism>
<feature type="transmembrane region" description="Helical" evidence="12">
    <location>
        <begin position="1088"/>
        <end position="1106"/>
    </location>
</feature>
<feature type="transmembrane region" description="Helical" evidence="12">
    <location>
        <begin position="1140"/>
        <end position="1161"/>
    </location>
</feature>
<keyword evidence="4" id="KW-1003">Cell membrane</keyword>
<keyword evidence="10" id="KW-0175">Coiled coil</keyword>
<evidence type="ECO:0000259" key="13">
    <source>
        <dbReference type="Pfam" id="PF12166"/>
    </source>
</evidence>
<dbReference type="GO" id="GO:0008381">
    <property type="term" value="F:mechanosensitive monoatomic ion channel activity"/>
    <property type="evidence" value="ECO:0007669"/>
    <property type="project" value="InterPro"/>
</dbReference>
<dbReference type="AGR" id="Xenbase:XB-GENE-6486588"/>
<feature type="transmembrane region" description="Helical" evidence="12">
    <location>
        <begin position="2318"/>
        <end position="2340"/>
    </location>
</feature>